<dbReference type="EMBL" id="KI660209">
    <property type="protein sequence ID" value="ETN76772.1"/>
    <property type="molecule type" value="Genomic_DNA"/>
</dbReference>
<dbReference type="AlphaFoldDB" id="W2T720"/>
<evidence type="ECO:0000313" key="2">
    <source>
        <dbReference type="EMBL" id="ETN76772.1"/>
    </source>
</evidence>
<dbReference type="Pfam" id="PF17226">
    <property type="entry name" value="MTA_R1"/>
    <property type="match status" value="1"/>
</dbReference>
<dbReference type="KEGG" id="nai:NECAME_11462"/>
<accession>W2T720</accession>
<proteinExistence type="predicted"/>
<dbReference type="OrthoDB" id="10525081at2759"/>
<feature type="domain" description="Metastasis-associated protein MTA1 R1" evidence="1">
    <location>
        <begin position="122"/>
        <end position="167"/>
    </location>
</feature>
<dbReference type="InterPro" id="IPR035170">
    <property type="entry name" value="MTA1_R1"/>
</dbReference>
<evidence type="ECO:0000313" key="3">
    <source>
        <dbReference type="Proteomes" id="UP000053676"/>
    </source>
</evidence>
<reference evidence="3" key="1">
    <citation type="journal article" date="2014" name="Nat. Genet.">
        <title>Genome of the human hookworm Necator americanus.</title>
        <authorList>
            <person name="Tang Y.T."/>
            <person name="Gao X."/>
            <person name="Rosa B.A."/>
            <person name="Abubucker S."/>
            <person name="Hallsworth-Pepin K."/>
            <person name="Martin J."/>
            <person name="Tyagi R."/>
            <person name="Heizer E."/>
            <person name="Zhang X."/>
            <person name="Bhonagiri-Palsikar V."/>
            <person name="Minx P."/>
            <person name="Warren W.C."/>
            <person name="Wang Q."/>
            <person name="Zhan B."/>
            <person name="Hotez P.J."/>
            <person name="Sternberg P.W."/>
            <person name="Dougall A."/>
            <person name="Gaze S.T."/>
            <person name="Mulvenna J."/>
            <person name="Sotillo J."/>
            <person name="Ranganathan S."/>
            <person name="Rabelo E.M."/>
            <person name="Wilson R.K."/>
            <person name="Felgner P.L."/>
            <person name="Bethony J."/>
            <person name="Hawdon J.M."/>
            <person name="Gasser R.B."/>
            <person name="Loukas A."/>
            <person name="Mitreva M."/>
        </authorList>
    </citation>
    <scope>NUCLEOTIDE SEQUENCE [LARGE SCALE GENOMIC DNA]</scope>
</reference>
<name>W2T720_NECAM</name>
<keyword evidence="3" id="KW-1185">Reference proteome</keyword>
<dbReference type="STRING" id="51031.W2T720"/>
<gene>
    <name evidence="2" type="ORF">NECAME_11462</name>
</gene>
<dbReference type="Proteomes" id="UP000053676">
    <property type="component" value="Unassembled WGS sequence"/>
</dbReference>
<evidence type="ECO:0000259" key="1">
    <source>
        <dbReference type="Pfam" id="PF17226"/>
    </source>
</evidence>
<sequence>MGSNKFTVASLSRLLGVLEEVWRIEGASSTWLPFEVNFLEVFDVNTSAHEDAASDVHENTKPSTTHVNPLAINKSSSAAQQNRPVGTGHVIARLPPNHPLLLAATSGSTVSSGSPLKGKQLKAPFTMRPSMMYRVARRVCPKSLLNLRFAARRPMHEINLAAVKNYCE</sequence>
<protein>
    <recommendedName>
        <fullName evidence="1">Metastasis-associated protein MTA1 R1 domain-containing protein</fullName>
    </recommendedName>
</protein>
<organism evidence="2 3">
    <name type="scientific">Necator americanus</name>
    <name type="common">Human hookworm</name>
    <dbReference type="NCBI Taxonomy" id="51031"/>
    <lineage>
        <taxon>Eukaryota</taxon>
        <taxon>Metazoa</taxon>
        <taxon>Ecdysozoa</taxon>
        <taxon>Nematoda</taxon>
        <taxon>Chromadorea</taxon>
        <taxon>Rhabditida</taxon>
        <taxon>Rhabditina</taxon>
        <taxon>Rhabditomorpha</taxon>
        <taxon>Strongyloidea</taxon>
        <taxon>Ancylostomatidae</taxon>
        <taxon>Bunostominae</taxon>
        <taxon>Necator</taxon>
    </lineage>
</organism>